<feature type="compositionally biased region" description="Polar residues" evidence="1">
    <location>
        <begin position="29"/>
        <end position="40"/>
    </location>
</feature>
<feature type="compositionally biased region" description="Polar residues" evidence="1">
    <location>
        <begin position="80"/>
        <end position="120"/>
    </location>
</feature>
<dbReference type="EMBL" id="MU001964">
    <property type="protein sequence ID" value="KAF2792558.1"/>
    <property type="molecule type" value="Genomic_DNA"/>
</dbReference>
<evidence type="ECO:0000313" key="3">
    <source>
        <dbReference type="Proteomes" id="UP000799757"/>
    </source>
</evidence>
<feature type="compositionally biased region" description="Low complexity" evidence="1">
    <location>
        <begin position="46"/>
        <end position="56"/>
    </location>
</feature>
<keyword evidence="3" id="KW-1185">Reference proteome</keyword>
<feature type="compositionally biased region" description="Polar residues" evidence="1">
    <location>
        <begin position="133"/>
        <end position="142"/>
    </location>
</feature>
<dbReference type="Proteomes" id="UP000799757">
    <property type="component" value="Unassembled WGS sequence"/>
</dbReference>
<organism evidence="2 3">
    <name type="scientific">Melanomma pulvis-pyrius CBS 109.77</name>
    <dbReference type="NCBI Taxonomy" id="1314802"/>
    <lineage>
        <taxon>Eukaryota</taxon>
        <taxon>Fungi</taxon>
        <taxon>Dikarya</taxon>
        <taxon>Ascomycota</taxon>
        <taxon>Pezizomycotina</taxon>
        <taxon>Dothideomycetes</taxon>
        <taxon>Pleosporomycetidae</taxon>
        <taxon>Pleosporales</taxon>
        <taxon>Melanommataceae</taxon>
        <taxon>Melanomma</taxon>
    </lineage>
</organism>
<name>A0A6A6X8C6_9PLEO</name>
<reference evidence="2" key="1">
    <citation type="journal article" date="2020" name="Stud. Mycol.">
        <title>101 Dothideomycetes genomes: a test case for predicting lifestyles and emergence of pathogens.</title>
        <authorList>
            <person name="Haridas S."/>
            <person name="Albert R."/>
            <person name="Binder M."/>
            <person name="Bloem J."/>
            <person name="Labutti K."/>
            <person name="Salamov A."/>
            <person name="Andreopoulos B."/>
            <person name="Baker S."/>
            <person name="Barry K."/>
            <person name="Bills G."/>
            <person name="Bluhm B."/>
            <person name="Cannon C."/>
            <person name="Castanera R."/>
            <person name="Culley D."/>
            <person name="Daum C."/>
            <person name="Ezra D."/>
            <person name="Gonzalez J."/>
            <person name="Henrissat B."/>
            <person name="Kuo A."/>
            <person name="Liang C."/>
            <person name="Lipzen A."/>
            <person name="Lutzoni F."/>
            <person name="Magnuson J."/>
            <person name="Mondo S."/>
            <person name="Nolan M."/>
            <person name="Ohm R."/>
            <person name="Pangilinan J."/>
            <person name="Park H.-J."/>
            <person name="Ramirez L."/>
            <person name="Alfaro M."/>
            <person name="Sun H."/>
            <person name="Tritt A."/>
            <person name="Yoshinaga Y."/>
            <person name="Zwiers L.-H."/>
            <person name="Turgeon B."/>
            <person name="Goodwin S."/>
            <person name="Spatafora J."/>
            <person name="Crous P."/>
            <person name="Grigoriev I."/>
        </authorList>
    </citation>
    <scope>NUCLEOTIDE SEQUENCE</scope>
    <source>
        <strain evidence="2">CBS 109.77</strain>
    </source>
</reference>
<protein>
    <submittedName>
        <fullName evidence="2">Uncharacterized protein</fullName>
    </submittedName>
</protein>
<sequence>MVQIALGMPSSKRDVPIDAHHYNKIARNMQPSTGEELTTTNPPPFSIFLPSLLSHPNTSPPDAQVRPSPHPPTPQAIIPKQTSRPTHPATQPPSHVLTAPSQHSTAPIQSNPIQSAQRTIKSPVPEPVPNLTKVRTSKSFSPRWQRGDGVC</sequence>
<evidence type="ECO:0000256" key="1">
    <source>
        <dbReference type="SAM" id="MobiDB-lite"/>
    </source>
</evidence>
<evidence type="ECO:0000313" key="2">
    <source>
        <dbReference type="EMBL" id="KAF2792558.1"/>
    </source>
</evidence>
<gene>
    <name evidence="2" type="ORF">K505DRAFT_326069</name>
</gene>
<proteinExistence type="predicted"/>
<dbReference type="AlphaFoldDB" id="A0A6A6X8C6"/>
<accession>A0A6A6X8C6</accession>
<feature type="region of interest" description="Disordered" evidence="1">
    <location>
        <begin position="29"/>
        <end position="151"/>
    </location>
</feature>